<organism evidence="1 2">
    <name type="scientific">Lentinus tigrinus ALCF2SS1-6</name>
    <dbReference type="NCBI Taxonomy" id="1328759"/>
    <lineage>
        <taxon>Eukaryota</taxon>
        <taxon>Fungi</taxon>
        <taxon>Dikarya</taxon>
        <taxon>Basidiomycota</taxon>
        <taxon>Agaricomycotina</taxon>
        <taxon>Agaricomycetes</taxon>
        <taxon>Polyporales</taxon>
        <taxon>Polyporaceae</taxon>
        <taxon>Lentinus</taxon>
    </lineage>
</organism>
<name>A0A5C2SNF9_9APHY</name>
<reference evidence="1" key="1">
    <citation type="journal article" date="2018" name="Genome Biol. Evol.">
        <title>Genomics and development of Lentinus tigrinus, a white-rot wood-decaying mushroom with dimorphic fruiting bodies.</title>
        <authorList>
            <person name="Wu B."/>
            <person name="Xu Z."/>
            <person name="Knudson A."/>
            <person name="Carlson A."/>
            <person name="Chen N."/>
            <person name="Kovaka S."/>
            <person name="LaButti K."/>
            <person name="Lipzen A."/>
            <person name="Pennachio C."/>
            <person name="Riley R."/>
            <person name="Schakwitz W."/>
            <person name="Umezawa K."/>
            <person name="Ohm R.A."/>
            <person name="Grigoriev I.V."/>
            <person name="Nagy L.G."/>
            <person name="Gibbons J."/>
            <person name="Hibbett D."/>
        </authorList>
    </citation>
    <scope>NUCLEOTIDE SEQUENCE [LARGE SCALE GENOMIC DNA]</scope>
    <source>
        <strain evidence="1">ALCF2SS1-6</strain>
    </source>
</reference>
<protein>
    <submittedName>
        <fullName evidence="1">Uncharacterized protein</fullName>
    </submittedName>
</protein>
<accession>A0A5C2SNF9</accession>
<evidence type="ECO:0000313" key="1">
    <source>
        <dbReference type="EMBL" id="RPD64639.1"/>
    </source>
</evidence>
<gene>
    <name evidence="1" type="ORF">L227DRAFT_263431</name>
</gene>
<dbReference type="EMBL" id="ML122253">
    <property type="protein sequence ID" value="RPD64639.1"/>
    <property type="molecule type" value="Genomic_DNA"/>
</dbReference>
<sequence length="180" mass="20583">MLVRSTWLCHTSVVSPQLLRSLKTPLAECWPSARRRRGVLPALTCMGHHPSVVRRPGRYVCHGENRRPSWKQKERCSDVILIAVIIPAETRRSLTRRPVRSEPTLSRPISLRRAIGSELCTSEGTFLEAIGRRTLKVQEHNHSCRDGAPQRRALFVLSSIPQLRQFRVIFSCRTRSRSSL</sequence>
<dbReference type="Proteomes" id="UP000313359">
    <property type="component" value="Unassembled WGS sequence"/>
</dbReference>
<keyword evidence="2" id="KW-1185">Reference proteome</keyword>
<dbReference type="AlphaFoldDB" id="A0A5C2SNF9"/>
<proteinExistence type="predicted"/>
<evidence type="ECO:0000313" key="2">
    <source>
        <dbReference type="Proteomes" id="UP000313359"/>
    </source>
</evidence>